<name>A0ABW2C2Y0_9PSEU</name>
<evidence type="ECO:0000313" key="3">
    <source>
        <dbReference type="Proteomes" id="UP001596337"/>
    </source>
</evidence>
<proteinExistence type="predicted"/>
<accession>A0ABW2C2Y0</accession>
<comment type="caution">
    <text evidence="2">The sequence shown here is derived from an EMBL/GenBank/DDBJ whole genome shotgun (WGS) entry which is preliminary data.</text>
</comment>
<reference evidence="3" key="1">
    <citation type="journal article" date="2019" name="Int. J. Syst. Evol. Microbiol.">
        <title>The Global Catalogue of Microorganisms (GCM) 10K type strain sequencing project: providing services to taxonomists for standard genome sequencing and annotation.</title>
        <authorList>
            <consortium name="The Broad Institute Genomics Platform"/>
            <consortium name="The Broad Institute Genome Sequencing Center for Infectious Disease"/>
            <person name="Wu L."/>
            <person name="Ma J."/>
        </authorList>
    </citation>
    <scope>NUCLEOTIDE SEQUENCE [LARGE SCALE GENOMIC DNA]</scope>
    <source>
        <strain evidence="3">KCTC 32255</strain>
    </source>
</reference>
<evidence type="ECO:0000313" key="2">
    <source>
        <dbReference type="EMBL" id="MFC6868863.1"/>
    </source>
</evidence>
<dbReference type="RefSeq" id="WP_345396908.1">
    <property type="nucleotide sequence ID" value="NZ_BAABLA010000026.1"/>
</dbReference>
<dbReference type="EMBL" id="JBHSXX010000001">
    <property type="protein sequence ID" value="MFC6868863.1"/>
    <property type="molecule type" value="Genomic_DNA"/>
</dbReference>
<gene>
    <name evidence="2" type="ORF">ACFQGD_17105</name>
</gene>
<dbReference type="Proteomes" id="UP001596337">
    <property type="component" value="Unassembled WGS sequence"/>
</dbReference>
<keyword evidence="3" id="KW-1185">Reference proteome</keyword>
<evidence type="ECO:0000256" key="1">
    <source>
        <dbReference type="SAM" id="MobiDB-lite"/>
    </source>
</evidence>
<organism evidence="2 3">
    <name type="scientific">Haloechinothrix salitolerans</name>
    <dbReference type="NCBI Taxonomy" id="926830"/>
    <lineage>
        <taxon>Bacteria</taxon>
        <taxon>Bacillati</taxon>
        <taxon>Actinomycetota</taxon>
        <taxon>Actinomycetes</taxon>
        <taxon>Pseudonocardiales</taxon>
        <taxon>Pseudonocardiaceae</taxon>
        <taxon>Haloechinothrix</taxon>
    </lineage>
</organism>
<sequence length="350" mass="36680">MDVMARLRRFAFARPSLLLLSAPTATVVRLAVERFVRGEGWSLASGAADADALVTAGPLPPDLAAIADTLEAQLAPPCERISVTEPDETSERLSELPERLARGGARVPDRPLPEEPPMAGMVEDRDGLMLDALHVPLGPALPFWPPGLRLHVQLRGDVIGHAHAETLGVDGVTGSFWDTAPAGVRALDACVRLFGVAGWHAAHTRCLVLRDRLLARAGGDHQGERGGRRADGGDVRAEVRRLARKARFLDPELRGLAPVPGVGDAADRLRTWLAVAAGGESEAAPGSVETPSPISPARRTLTSAQALDLLPELVTGMELGTARLAVASLDIDVTEAGIGAVAATVGDTHG</sequence>
<feature type="region of interest" description="Disordered" evidence="1">
    <location>
        <begin position="83"/>
        <end position="116"/>
    </location>
</feature>
<feature type="compositionally biased region" description="Basic and acidic residues" evidence="1">
    <location>
        <begin position="89"/>
        <end position="113"/>
    </location>
</feature>
<protein>
    <submittedName>
        <fullName evidence="2">Uncharacterized protein</fullName>
    </submittedName>
</protein>